<evidence type="ECO:0000256" key="5">
    <source>
        <dbReference type="ARBA" id="ARBA00022692"/>
    </source>
</evidence>
<dbReference type="AlphaFoldDB" id="A0A512AQL6"/>
<name>A0A512AQL6_9SPHN</name>
<evidence type="ECO:0000256" key="8">
    <source>
        <dbReference type="ARBA" id="ARBA00023077"/>
    </source>
</evidence>
<feature type="domain" description="TonB-dependent receptor plug" evidence="12">
    <location>
        <begin position="2"/>
        <end position="100"/>
    </location>
</feature>
<dbReference type="GO" id="GO:0006826">
    <property type="term" value="P:iron ion transport"/>
    <property type="evidence" value="ECO:0007669"/>
    <property type="project" value="UniProtKB-KW"/>
</dbReference>
<dbReference type="PANTHER" id="PTHR32552">
    <property type="entry name" value="FERRICHROME IRON RECEPTOR-RELATED"/>
    <property type="match status" value="1"/>
</dbReference>
<gene>
    <name evidence="13" type="ORF">NSE01_37940</name>
</gene>
<evidence type="ECO:0000256" key="9">
    <source>
        <dbReference type="ARBA" id="ARBA00023136"/>
    </source>
</evidence>
<keyword evidence="14" id="KW-1185">Reference proteome</keyword>
<dbReference type="EMBL" id="BJYR01000030">
    <property type="protein sequence ID" value="GEO01962.1"/>
    <property type="molecule type" value="Genomic_DNA"/>
</dbReference>
<dbReference type="InterPro" id="IPR036942">
    <property type="entry name" value="Beta-barrel_TonB_sf"/>
</dbReference>
<dbReference type="PROSITE" id="PS52016">
    <property type="entry name" value="TONB_DEPENDENT_REC_3"/>
    <property type="match status" value="1"/>
</dbReference>
<evidence type="ECO:0000256" key="10">
    <source>
        <dbReference type="ARBA" id="ARBA00023237"/>
    </source>
</evidence>
<keyword evidence="5 11" id="KW-0812">Transmembrane</keyword>
<keyword evidence="6" id="KW-0408">Iron</keyword>
<dbReference type="SUPFAM" id="SSF56935">
    <property type="entry name" value="Porins"/>
    <property type="match status" value="1"/>
</dbReference>
<evidence type="ECO:0000256" key="3">
    <source>
        <dbReference type="ARBA" id="ARBA00022452"/>
    </source>
</evidence>
<evidence type="ECO:0000313" key="14">
    <source>
        <dbReference type="Proteomes" id="UP000321464"/>
    </source>
</evidence>
<comment type="similarity">
    <text evidence="11">Belongs to the TonB-dependent receptor family.</text>
</comment>
<evidence type="ECO:0000256" key="2">
    <source>
        <dbReference type="ARBA" id="ARBA00022448"/>
    </source>
</evidence>
<dbReference type="InterPro" id="IPR039426">
    <property type="entry name" value="TonB-dep_rcpt-like"/>
</dbReference>
<keyword evidence="3 11" id="KW-1134">Transmembrane beta strand</keyword>
<evidence type="ECO:0000256" key="7">
    <source>
        <dbReference type="ARBA" id="ARBA00023065"/>
    </source>
</evidence>
<evidence type="ECO:0000256" key="4">
    <source>
        <dbReference type="ARBA" id="ARBA00022496"/>
    </source>
</evidence>
<dbReference type="Pfam" id="PF07715">
    <property type="entry name" value="Plug"/>
    <property type="match status" value="1"/>
</dbReference>
<keyword evidence="8" id="KW-0798">TonB box</keyword>
<evidence type="ECO:0000313" key="13">
    <source>
        <dbReference type="EMBL" id="GEO01962.1"/>
    </source>
</evidence>
<dbReference type="InterPro" id="IPR012910">
    <property type="entry name" value="Plug_dom"/>
</dbReference>
<keyword evidence="2 11" id="KW-0813">Transport</keyword>
<dbReference type="PANTHER" id="PTHR32552:SF81">
    <property type="entry name" value="TONB-DEPENDENT OUTER MEMBRANE RECEPTOR"/>
    <property type="match status" value="1"/>
</dbReference>
<accession>A0A512AQL6</accession>
<keyword evidence="9 11" id="KW-0472">Membrane</keyword>
<comment type="subcellular location">
    <subcellularLocation>
        <location evidence="1 11">Cell outer membrane</location>
        <topology evidence="1 11">Multi-pass membrane protein</topology>
    </subcellularLocation>
</comment>
<evidence type="ECO:0000259" key="12">
    <source>
        <dbReference type="Pfam" id="PF07715"/>
    </source>
</evidence>
<evidence type="ECO:0000256" key="1">
    <source>
        <dbReference type="ARBA" id="ARBA00004571"/>
    </source>
</evidence>
<keyword evidence="4" id="KW-0410">Iron transport</keyword>
<dbReference type="Gene3D" id="2.40.170.20">
    <property type="entry name" value="TonB-dependent receptor, beta-barrel domain"/>
    <property type="match status" value="1"/>
</dbReference>
<sequence>MNAVSADRLDAANVTDTAGLQTTVPSLNIATSAGSSFVYVRGVGSNVFGSFTDNSVATYVDGVYIPRNTYAIQELFDVDRVEVLRGPQATLYGRNATGGVILISTAAPTDTVKASADFQVGNHDSLRARGMISGPLVDGLLSARFSAVRSKHAGYSKDLGTGQRYDDKDFWAVRGALRATPAPNLTITLSGNYSKENGAPGTIKAIDPNAFPFVTTPAGPGAPFSADPRASYHSVVDSNPMKSYGGNLRIVLDTSIGVLQTNTAYNRYRLGPTVLDLDDSIVPLLEYRGQLSTTDFFYQDITLTSKPGDSRFDWLLGFTYADEDTGGLLPVLTPGGLSSTISGTKVKSYAGYAELGFRISRQLRIVGGLRYSSEERFGTSARTIAGATATGTNRKKWTDW</sequence>
<keyword evidence="7" id="KW-0406">Ion transport</keyword>
<protein>
    <recommendedName>
        <fullName evidence="12">TonB-dependent receptor plug domain-containing protein</fullName>
    </recommendedName>
</protein>
<reference evidence="13 14" key="1">
    <citation type="submission" date="2019-07" db="EMBL/GenBank/DDBJ databases">
        <title>Whole genome shotgun sequence of Novosphingobium sediminis NBRC 106119.</title>
        <authorList>
            <person name="Hosoyama A."/>
            <person name="Uohara A."/>
            <person name="Ohji S."/>
            <person name="Ichikawa N."/>
        </authorList>
    </citation>
    <scope>NUCLEOTIDE SEQUENCE [LARGE SCALE GENOMIC DNA]</scope>
    <source>
        <strain evidence="13 14">NBRC 106119</strain>
    </source>
</reference>
<organism evidence="13 14">
    <name type="scientific">Novosphingobium sediminis</name>
    <dbReference type="NCBI Taxonomy" id="707214"/>
    <lineage>
        <taxon>Bacteria</taxon>
        <taxon>Pseudomonadati</taxon>
        <taxon>Pseudomonadota</taxon>
        <taxon>Alphaproteobacteria</taxon>
        <taxon>Sphingomonadales</taxon>
        <taxon>Sphingomonadaceae</taxon>
        <taxon>Novosphingobium</taxon>
    </lineage>
</organism>
<evidence type="ECO:0000256" key="6">
    <source>
        <dbReference type="ARBA" id="ARBA00023004"/>
    </source>
</evidence>
<evidence type="ECO:0000256" key="11">
    <source>
        <dbReference type="PROSITE-ProRule" id="PRU01360"/>
    </source>
</evidence>
<dbReference type="GO" id="GO:0009279">
    <property type="term" value="C:cell outer membrane"/>
    <property type="evidence" value="ECO:0007669"/>
    <property type="project" value="UniProtKB-SubCell"/>
</dbReference>
<proteinExistence type="inferred from homology"/>
<keyword evidence="10 11" id="KW-0998">Cell outer membrane</keyword>
<dbReference type="Proteomes" id="UP000321464">
    <property type="component" value="Unassembled WGS sequence"/>
</dbReference>
<comment type="caution">
    <text evidence="13">The sequence shown here is derived from an EMBL/GenBank/DDBJ whole genome shotgun (WGS) entry which is preliminary data.</text>
</comment>